<dbReference type="OMA" id="DNEENWN"/>
<dbReference type="EMBL" id="KI395058">
    <property type="protein sequence ID" value="ERM99041.1"/>
    <property type="molecule type" value="Genomic_DNA"/>
</dbReference>
<evidence type="ECO:0000313" key="1">
    <source>
        <dbReference type="EMBL" id="ERM99041.1"/>
    </source>
</evidence>
<dbReference type="InterPro" id="IPR005500">
    <property type="entry name" value="DUF309"/>
</dbReference>
<reference evidence="2" key="1">
    <citation type="journal article" date="2013" name="Science">
        <title>The Amborella genome and the evolution of flowering plants.</title>
        <authorList>
            <consortium name="Amborella Genome Project"/>
        </authorList>
    </citation>
    <scope>NUCLEOTIDE SEQUENCE [LARGE SCALE GENOMIC DNA]</scope>
</reference>
<name>W1NQ57_AMBTC</name>
<dbReference type="InterPro" id="IPR023203">
    <property type="entry name" value="TTHA0068_sf"/>
</dbReference>
<sequence>MSKGVPKRDVNLFLKEYDVLCDSQTYHDEQVCDALSTHSGLRTLYRRWESDELSDDTDDFKFDRAVLLFNSRDYYQCHDILEAIWNRVEEPQRTIVHGLLQCAVGLYHLANQNHRGAMMELGEGRCKLRKMNFRSGPFQQFEKEISAVLDFIYETQLELAACTDDLCLRMDGSDRSYQLLGSFGAGQKLYEFEHESDNACYINFEPEGLYSSVKTTRVKVPLLHATEEQLKAYEYDC</sequence>
<evidence type="ECO:0008006" key="3">
    <source>
        <dbReference type="Google" id="ProtNLM"/>
    </source>
</evidence>
<dbReference type="Gramene" id="ERM99041">
    <property type="protein sequence ID" value="ERM99041"/>
    <property type="gene ID" value="AMTR_s00101p00069530"/>
</dbReference>
<dbReference type="Proteomes" id="UP000017836">
    <property type="component" value="Unassembled WGS sequence"/>
</dbReference>
<dbReference type="PANTHER" id="PTHR34796">
    <property type="entry name" value="EXPRESSED PROTEIN"/>
    <property type="match status" value="1"/>
</dbReference>
<dbReference type="AlphaFoldDB" id="W1NQ57"/>
<dbReference type="SUPFAM" id="SSF140663">
    <property type="entry name" value="TTHA0068-like"/>
    <property type="match status" value="1"/>
</dbReference>
<organism evidence="1 2">
    <name type="scientific">Amborella trichopoda</name>
    <dbReference type="NCBI Taxonomy" id="13333"/>
    <lineage>
        <taxon>Eukaryota</taxon>
        <taxon>Viridiplantae</taxon>
        <taxon>Streptophyta</taxon>
        <taxon>Embryophyta</taxon>
        <taxon>Tracheophyta</taxon>
        <taxon>Spermatophyta</taxon>
        <taxon>Magnoliopsida</taxon>
        <taxon>Amborellales</taxon>
        <taxon>Amborellaceae</taxon>
        <taxon>Amborella</taxon>
    </lineage>
</organism>
<protein>
    <recommendedName>
        <fullName evidence="3">DUF309 domain-containing protein</fullName>
    </recommendedName>
</protein>
<dbReference type="Gene3D" id="1.10.3450.10">
    <property type="entry name" value="TTHA0068-like"/>
    <property type="match status" value="1"/>
</dbReference>
<accession>W1NQ57</accession>
<evidence type="ECO:0000313" key="2">
    <source>
        <dbReference type="Proteomes" id="UP000017836"/>
    </source>
</evidence>
<gene>
    <name evidence="1" type="ORF">AMTR_s00101p00069530</name>
</gene>
<dbReference type="HOGENOM" id="CLU_090144_0_0_1"/>
<dbReference type="eggNOG" id="ENOG502QW8C">
    <property type="taxonomic scope" value="Eukaryota"/>
</dbReference>
<dbReference type="PANTHER" id="PTHR34796:SF1">
    <property type="entry name" value="EXPRESSED PROTEIN"/>
    <property type="match status" value="1"/>
</dbReference>
<proteinExistence type="predicted"/>
<dbReference type="Pfam" id="PF03745">
    <property type="entry name" value="DUF309"/>
    <property type="match status" value="1"/>
</dbReference>
<keyword evidence="2" id="KW-1185">Reference proteome</keyword>